<evidence type="ECO:0008006" key="4">
    <source>
        <dbReference type="Google" id="ProtNLM"/>
    </source>
</evidence>
<feature type="compositionally biased region" description="Basic and acidic residues" evidence="1">
    <location>
        <begin position="34"/>
        <end position="48"/>
    </location>
</feature>
<evidence type="ECO:0000313" key="2">
    <source>
        <dbReference type="EMBL" id="KAK4176022.1"/>
    </source>
</evidence>
<feature type="compositionally biased region" description="Acidic residues" evidence="1">
    <location>
        <begin position="188"/>
        <end position="201"/>
    </location>
</feature>
<dbReference type="AlphaFoldDB" id="A0AAN6W8D6"/>
<proteinExistence type="predicted"/>
<reference evidence="2" key="2">
    <citation type="submission" date="2023-05" db="EMBL/GenBank/DDBJ databases">
        <authorList>
            <consortium name="Lawrence Berkeley National Laboratory"/>
            <person name="Steindorff A."/>
            <person name="Hensen N."/>
            <person name="Bonometti L."/>
            <person name="Westerberg I."/>
            <person name="Brannstrom I.O."/>
            <person name="Guillou S."/>
            <person name="Cros-Aarteil S."/>
            <person name="Calhoun S."/>
            <person name="Haridas S."/>
            <person name="Kuo A."/>
            <person name="Mondo S."/>
            <person name="Pangilinan J."/>
            <person name="Riley R."/>
            <person name="Labutti K."/>
            <person name="Andreopoulos B."/>
            <person name="Lipzen A."/>
            <person name="Chen C."/>
            <person name="Yanf M."/>
            <person name="Daum C."/>
            <person name="Ng V."/>
            <person name="Clum A."/>
            <person name="Ohm R."/>
            <person name="Martin F."/>
            <person name="Silar P."/>
            <person name="Natvig D."/>
            <person name="Lalanne C."/>
            <person name="Gautier V."/>
            <person name="Ament-Velasquez S.L."/>
            <person name="Kruys A."/>
            <person name="Hutchinson M.I."/>
            <person name="Powell A.J."/>
            <person name="Barry K."/>
            <person name="Miller A.N."/>
            <person name="Grigoriev I.V."/>
            <person name="Debuchy R."/>
            <person name="Gladieux P."/>
            <person name="Thoren M.H."/>
            <person name="Johannesson H."/>
        </authorList>
    </citation>
    <scope>NUCLEOTIDE SEQUENCE</scope>
    <source>
        <strain evidence="2">CBS 892.96</strain>
    </source>
</reference>
<feature type="compositionally biased region" description="Polar residues" evidence="1">
    <location>
        <begin position="13"/>
        <end position="33"/>
    </location>
</feature>
<feature type="region of interest" description="Disordered" evidence="1">
    <location>
        <begin position="371"/>
        <end position="508"/>
    </location>
</feature>
<dbReference type="Proteomes" id="UP001302321">
    <property type="component" value="Unassembled WGS sequence"/>
</dbReference>
<comment type="caution">
    <text evidence="2">The sequence shown here is derived from an EMBL/GenBank/DDBJ whole genome shotgun (WGS) entry which is preliminary data.</text>
</comment>
<organism evidence="2 3">
    <name type="scientific">Triangularia setosa</name>
    <dbReference type="NCBI Taxonomy" id="2587417"/>
    <lineage>
        <taxon>Eukaryota</taxon>
        <taxon>Fungi</taxon>
        <taxon>Dikarya</taxon>
        <taxon>Ascomycota</taxon>
        <taxon>Pezizomycotina</taxon>
        <taxon>Sordariomycetes</taxon>
        <taxon>Sordariomycetidae</taxon>
        <taxon>Sordariales</taxon>
        <taxon>Podosporaceae</taxon>
        <taxon>Triangularia</taxon>
    </lineage>
</organism>
<feature type="region of interest" description="Disordered" evidence="1">
    <location>
        <begin position="1"/>
        <end position="81"/>
    </location>
</feature>
<keyword evidence="3" id="KW-1185">Reference proteome</keyword>
<dbReference type="EMBL" id="MU866211">
    <property type="protein sequence ID" value="KAK4176022.1"/>
    <property type="molecule type" value="Genomic_DNA"/>
</dbReference>
<reference evidence="2" key="1">
    <citation type="journal article" date="2023" name="Mol. Phylogenet. Evol.">
        <title>Genome-scale phylogeny and comparative genomics of the fungal order Sordariales.</title>
        <authorList>
            <person name="Hensen N."/>
            <person name="Bonometti L."/>
            <person name="Westerberg I."/>
            <person name="Brannstrom I.O."/>
            <person name="Guillou S."/>
            <person name="Cros-Aarteil S."/>
            <person name="Calhoun S."/>
            <person name="Haridas S."/>
            <person name="Kuo A."/>
            <person name="Mondo S."/>
            <person name="Pangilinan J."/>
            <person name="Riley R."/>
            <person name="LaButti K."/>
            <person name="Andreopoulos B."/>
            <person name="Lipzen A."/>
            <person name="Chen C."/>
            <person name="Yan M."/>
            <person name="Daum C."/>
            <person name="Ng V."/>
            <person name="Clum A."/>
            <person name="Steindorff A."/>
            <person name="Ohm R.A."/>
            <person name="Martin F."/>
            <person name="Silar P."/>
            <person name="Natvig D.O."/>
            <person name="Lalanne C."/>
            <person name="Gautier V."/>
            <person name="Ament-Velasquez S.L."/>
            <person name="Kruys A."/>
            <person name="Hutchinson M.I."/>
            <person name="Powell A.J."/>
            <person name="Barry K."/>
            <person name="Miller A.N."/>
            <person name="Grigoriev I.V."/>
            <person name="Debuchy R."/>
            <person name="Gladieux P."/>
            <person name="Hiltunen Thoren M."/>
            <person name="Johannesson H."/>
        </authorList>
    </citation>
    <scope>NUCLEOTIDE SEQUENCE</scope>
    <source>
        <strain evidence="2">CBS 892.96</strain>
    </source>
</reference>
<evidence type="ECO:0000313" key="3">
    <source>
        <dbReference type="Proteomes" id="UP001302321"/>
    </source>
</evidence>
<protein>
    <recommendedName>
        <fullName evidence="4">C2H2-type domain-containing protein</fullName>
    </recommendedName>
</protein>
<gene>
    <name evidence="2" type="ORF">QBC36DRAFT_346611</name>
</gene>
<feature type="region of interest" description="Disordered" evidence="1">
    <location>
        <begin position="127"/>
        <end position="221"/>
    </location>
</feature>
<evidence type="ECO:0000256" key="1">
    <source>
        <dbReference type="SAM" id="MobiDB-lite"/>
    </source>
</evidence>
<accession>A0AAN6W8D6</accession>
<feature type="compositionally biased region" description="Polar residues" evidence="1">
    <location>
        <begin position="142"/>
        <end position="167"/>
    </location>
</feature>
<name>A0AAN6W8D6_9PEZI</name>
<feature type="compositionally biased region" description="Polar residues" evidence="1">
    <location>
        <begin position="398"/>
        <end position="432"/>
    </location>
</feature>
<sequence length="540" mass="60220">MGSQPQHQPPSCEASTGSSQHLARFSDTPSTVENYRDDKTNDNFERRHSCPSIPLTGTSKDTVPRRLPETPFFAPTSSGELKPEKANGTYLAILPSKLSTLNLNPELFLSWGLRVALKYSLLETDSSAPSTVHNEPPFQPYQLGNPNRPADTSTAENASHSSNSTIKSALVTRSTNRTTRKRNTPDDRQEEEEEEGDCAGDGDDHAPHNSGKVRPLSSSPMACPYRKRKYKKFSFHTHPKCTEPFADMTAVKQHLIHKHMLSASQLESHNGQNFEDGITQDIERRLSAREHTSRVNTWEKLWTLLFNETSNIPSPDYEPCHIFEEYEVRDLMKQHANRLSQHQAPEPENIYIGPPTQDTFDDAVNHTMSTYLASRDPGYHTTESARRKTRGKQKAKPVNTSEQTNASQGAISHSNHTFRTIASRTTASNTPDQLLPRPSAQAPRLPFQSTAHSISPFDPTPHGGASYTINSPSDSLRRSARLTPQLSQMPHSAYPPVPGLKPWNGNGRDVQQFHGYNAEFGWTPNADDIAEDLNEDDGQI</sequence>